<keyword evidence="1" id="KW-0560">Oxidoreductase</keyword>
<dbReference type="InterPro" id="IPR050564">
    <property type="entry name" value="F420-G6PD/mer"/>
</dbReference>
<protein>
    <submittedName>
        <fullName evidence="3">Putative F420-dependent oxidoreductase, MSMEG_4141 family</fullName>
    </submittedName>
</protein>
<dbReference type="PANTHER" id="PTHR43244:SF1">
    <property type="entry name" value="5,10-METHYLENETETRAHYDROMETHANOPTERIN REDUCTASE"/>
    <property type="match status" value="1"/>
</dbReference>
<name>A0A2I2KNW1_9ACTN</name>
<dbReference type="RefSeq" id="WP_101831232.1">
    <property type="nucleotide sequence ID" value="NZ_FZMO01000096.1"/>
</dbReference>
<reference evidence="3 4" key="1">
    <citation type="submission" date="2017-06" db="EMBL/GenBank/DDBJ databases">
        <authorList>
            <person name="Kim H.J."/>
            <person name="Triplett B.A."/>
        </authorList>
    </citation>
    <scope>NUCLEOTIDE SEQUENCE [LARGE SCALE GENOMIC DNA]</scope>
    <source>
        <strain evidence="3">FRACA_ARgP5</strain>
    </source>
</reference>
<dbReference type="EMBL" id="FZMO01000096">
    <property type="protein sequence ID" value="SNQ47363.1"/>
    <property type="molecule type" value="Genomic_DNA"/>
</dbReference>
<dbReference type="AlphaFoldDB" id="A0A2I2KNW1"/>
<dbReference type="PANTHER" id="PTHR43244">
    <property type="match status" value="1"/>
</dbReference>
<dbReference type="OrthoDB" id="4760590at2"/>
<sequence length="291" mass="30453">MGLSLGRVGVWTPSFLWDGPGVEQAAELDRLGYGALWLGSSAPDLHLPARLLAATSRITVATGIVNVWEAEPAPLAAAFASLDAAHPDRFLLGLGVSHAPFVERLGHAYTRPLARMAGVLDGLDAAAPPVPARRRVAAALGPRALALAAGRTLGAHPYLVTPDYTASARATLGDGPLLAPDQKVVLVADRAQARRVARANLAYYLALPNYVRSLRTLGFGDDDVAGQGSDRLLDALYAFGPPARAAERIRAHLDAGADHVAVQVLGADLDLGARRGALPVESWRAMAAELL</sequence>
<accession>A0A2I2KNW1</accession>
<dbReference type="SUPFAM" id="SSF51679">
    <property type="entry name" value="Bacterial luciferase-like"/>
    <property type="match status" value="1"/>
</dbReference>
<dbReference type="GO" id="GO:0016705">
    <property type="term" value="F:oxidoreductase activity, acting on paired donors, with incorporation or reduction of molecular oxygen"/>
    <property type="evidence" value="ECO:0007669"/>
    <property type="project" value="InterPro"/>
</dbReference>
<keyword evidence="4" id="KW-1185">Reference proteome</keyword>
<evidence type="ECO:0000313" key="4">
    <source>
        <dbReference type="Proteomes" id="UP000234331"/>
    </source>
</evidence>
<dbReference type="InterPro" id="IPR036661">
    <property type="entry name" value="Luciferase-like_sf"/>
</dbReference>
<dbReference type="NCBIfam" id="TIGR03620">
    <property type="entry name" value="F420_MSMEG_4141"/>
    <property type="match status" value="1"/>
</dbReference>
<proteinExistence type="predicted"/>
<dbReference type="InterPro" id="IPR019922">
    <property type="entry name" value="Lucif-like_OxRdatse_MSMEG_4141"/>
</dbReference>
<evidence type="ECO:0000313" key="3">
    <source>
        <dbReference type="EMBL" id="SNQ47363.1"/>
    </source>
</evidence>
<dbReference type="Pfam" id="PF00296">
    <property type="entry name" value="Bac_luciferase"/>
    <property type="match status" value="1"/>
</dbReference>
<dbReference type="Gene3D" id="3.20.20.30">
    <property type="entry name" value="Luciferase-like domain"/>
    <property type="match status" value="1"/>
</dbReference>
<dbReference type="Proteomes" id="UP000234331">
    <property type="component" value="Unassembled WGS sequence"/>
</dbReference>
<organism evidence="3 4">
    <name type="scientific">Frankia canadensis</name>
    <dbReference type="NCBI Taxonomy" id="1836972"/>
    <lineage>
        <taxon>Bacteria</taxon>
        <taxon>Bacillati</taxon>
        <taxon>Actinomycetota</taxon>
        <taxon>Actinomycetes</taxon>
        <taxon>Frankiales</taxon>
        <taxon>Frankiaceae</taxon>
        <taxon>Frankia</taxon>
    </lineage>
</organism>
<gene>
    <name evidence="3" type="ORF">FRACA_1850005</name>
</gene>
<dbReference type="InterPro" id="IPR011251">
    <property type="entry name" value="Luciferase-like_dom"/>
</dbReference>
<evidence type="ECO:0000256" key="1">
    <source>
        <dbReference type="ARBA" id="ARBA00023002"/>
    </source>
</evidence>
<evidence type="ECO:0000259" key="2">
    <source>
        <dbReference type="Pfam" id="PF00296"/>
    </source>
</evidence>
<feature type="domain" description="Luciferase-like" evidence="2">
    <location>
        <begin position="22"/>
        <end position="259"/>
    </location>
</feature>